<protein>
    <submittedName>
        <fullName evidence="1">Uncharacterized protein</fullName>
    </submittedName>
</protein>
<comment type="caution">
    <text evidence="1">The sequence shown here is derived from an EMBL/GenBank/DDBJ whole genome shotgun (WGS) entry which is preliminary data.</text>
</comment>
<name>A0ACB8SCC4_9AGAM</name>
<evidence type="ECO:0000313" key="2">
    <source>
        <dbReference type="Proteomes" id="UP000814033"/>
    </source>
</evidence>
<evidence type="ECO:0000313" key="1">
    <source>
        <dbReference type="EMBL" id="KAI0053590.1"/>
    </source>
</evidence>
<dbReference type="EMBL" id="MU275839">
    <property type="protein sequence ID" value="KAI0053590.1"/>
    <property type="molecule type" value="Genomic_DNA"/>
</dbReference>
<proteinExistence type="predicted"/>
<organism evidence="1 2">
    <name type="scientific">Auriscalpium vulgare</name>
    <dbReference type="NCBI Taxonomy" id="40419"/>
    <lineage>
        <taxon>Eukaryota</taxon>
        <taxon>Fungi</taxon>
        <taxon>Dikarya</taxon>
        <taxon>Basidiomycota</taxon>
        <taxon>Agaricomycotina</taxon>
        <taxon>Agaricomycetes</taxon>
        <taxon>Russulales</taxon>
        <taxon>Auriscalpiaceae</taxon>
        <taxon>Auriscalpium</taxon>
    </lineage>
</organism>
<dbReference type="Proteomes" id="UP000814033">
    <property type="component" value="Unassembled WGS sequence"/>
</dbReference>
<sequence>MEFEEIDPPWVSWGAAMPAGANVDPQLTRDLLTVMRYRSTRTDTGSNRLTAQQTQQIVDGLPHLTEEQLDELGHHESSCPICMNTHLASIAEEELAMVMDSPAHPLETLGVTRLSQTCGHIFCRKDLLTWIRDGHPSCPLCRTPFITPADAATSDAAAAADEEAPGENEFDEAMERLVAAYHEERRHMGAPRNEMFGSWTGQPQAPTVETPADDRSEFSGMYS</sequence>
<reference evidence="1" key="2">
    <citation type="journal article" date="2022" name="New Phytol.">
        <title>Evolutionary transition to the ectomycorrhizal habit in the genomes of a hyperdiverse lineage of mushroom-forming fungi.</title>
        <authorList>
            <person name="Looney B."/>
            <person name="Miyauchi S."/>
            <person name="Morin E."/>
            <person name="Drula E."/>
            <person name="Courty P.E."/>
            <person name="Kohler A."/>
            <person name="Kuo A."/>
            <person name="LaButti K."/>
            <person name="Pangilinan J."/>
            <person name="Lipzen A."/>
            <person name="Riley R."/>
            <person name="Andreopoulos W."/>
            <person name="He G."/>
            <person name="Johnson J."/>
            <person name="Nolan M."/>
            <person name="Tritt A."/>
            <person name="Barry K.W."/>
            <person name="Grigoriev I.V."/>
            <person name="Nagy L.G."/>
            <person name="Hibbett D."/>
            <person name="Henrissat B."/>
            <person name="Matheny P.B."/>
            <person name="Labbe J."/>
            <person name="Martin F.M."/>
        </authorList>
    </citation>
    <scope>NUCLEOTIDE SEQUENCE</scope>
    <source>
        <strain evidence="1">FP105234-sp</strain>
    </source>
</reference>
<reference evidence="1" key="1">
    <citation type="submission" date="2021-02" db="EMBL/GenBank/DDBJ databases">
        <authorList>
            <consortium name="DOE Joint Genome Institute"/>
            <person name="Ahrendt S."/>
            <person name="Looney B.P."/>
            <person name="Miyauchi S."/>
            <person name="Morin E."/>
            <person name="Drula E."/>
            <person name="Courty P.E."/>
            <person name="Chicoki N."/>
            <person name="Fauchery L."/>
            <person name="Kohler A."/>
            <person name="Kuo A."/>
            <person name="Labutti K."/>
            <person name="Pangilinan J."/>
            <person name="Lipzen A."/>
            <person name="Riley R."/>
            <person name="Andreopoulos W."/>
            <person name="He G."/>
            <person name="Johnson J."/>
            <person name="Barry K.W."/>
            <person name="Grigoriev I.V."/>
            <person name="Nagy L."/>
            <person name="Hibbett D."/>
            <person name="Henrissat B."/>
            <person name="Matheny P.B."/>
            <person name="Labbe J."/>
            <person name="Martin F."/>
        </authorList>
    </citation>
    <scope>NUCLEOTIDE SEQUENCE</scope>
    <source>
        <strain evidence="1">FP105234-sp</strain>
    </source>
</reference>
<accession>A0ACB8SCC4</accession>
<keyword evidence="2" id="KW-1185">Reference proteome</keyword>
<gene>
    <name evidence="1" type="ORF">FA95DRAFT_1552077</name>
</gene>